<reference evidence="2" key="1">
    <citation type="submission" date="2020-05" db="EMBL/GenBank/DDBJ databases">
        <authorList>
            <person name="Chiriac C."/>
            <person name="Salcher M."/>
            <person name="Ghai R."/>
            <person name="Kavagutti S V."/>
        </authorList>
    </citation>
    <scope>NUCLEOTIDE SEQUENCE</scope>
</reference>
<dbReference type="SUPFAM" id="SSF56601">
    <property type="entry name" value="beta-lactamase/transpeptidase-like"/>
    <property type="match status" value="1"/>
</dbReference>
<evidence type="ECO:0000313" key="2">
    <source>
        <dbReference type="EMBL" id="CAB4791476.1"/>
    </source>
</evidence>
<dbReference type="PANTHER" id="PTHR43283">
    <property type="entry name" value="BETA-LACTAMASE-RELATED"/>
    <property type="match status" value="1"/>
</dbReference>
<dbReference type="InterPro" id="IPR001466">
    <property type="entry name" value="Beta-lactam-related"/>
</dbReference>
<gene>
    <name evidence="2" type="ORF">UFOPK2958_01239</name>
</gene>
<feature type="domain" description="Beta-lactamase-related" evidence="1">
    <location>
        <begin position="55"/>
        <end position="345"/>
    </location>
</feature>
<organism evidence="2">
    <name type="scientific">freshwater metagenome</name>
    <dbReference type="NCBI Taxonomy" id="449393"/>
    <lineage>
        <taxon>unclassified sequences</taxon>
        <taxon>metagenomes</taxon>
        <taxon>ecological metagenomes</taxon>
    </lineage>
</organism>
<dbReference type="Gene3D" id="3.40.710.10">
    <property type="entry name" value="DD-peptidase/beta-lactamase superfamily"/>
    <property type="match status" value="1"/>
</dbReference>
<dbReference type="InterPro" id="IPR012338">
    <property type="entry name" value="Beta-lactam/transpept-like"/>
</dbReference>
<name>A0A6J6X830_9ZZZZ</name>
<accession>A0A6J6X830</accession>
<proteinExistence type="predicted"/>
<dbReference type="AlphaFoldDB" id="A0A6J6X830"/>
<protein>
    <submittedName>
        <fullName evidence="2">Unannotated protein</fullName>
    </submittedName>
</protein>
<dbReference type="Pfam" id="PF00144">
    <property type="entry name" value="Beta-lactamase"/>
    <property type="match status" value="1"/>
</dbReference>
<dbReference type="EMBL" id="CAFAAB010000166">
    <property type="protein sequence ID" value="CAB4791476.1"/>
    <property type="molecule type" value="Genomic_DNA"/>
</dbReference>
<evidence type="ECO:0000259" key="1">
    <source>
        <dbReference type="Pfam" id="PF00144"/>
    </source>
</evidence>
<dbReference type="PANTHER" id="PTHR43283:SF7">
    <property type="entry name" value="BETA-LACTAMASE-RELATED DOMAIN-CONTAINING PROTEIN"/>
    <property type="match status" value="1"/>
</dbReference>
<sequence length="357" mass="39146">MTNIPAITPAYAPQPAGTPWPTTEWPQGSASNFDELNEIIDAAINDPGLGDTRTVLVIKHGRIIAERYHGELPFFDRPAEPIGAATTQISWSMAKSMLAHLVGTLVDEGKLNPADRAPVPEWSDPNDSRHAITLGDLLAMRDGLNFSEEYDVESGSDVIRMLFAEGAQDMAHFTASKELAHAPGTFWNYSSGTTNIIARIVADVVGYGEAYRQFIVDRLFGPLGMSTAIPKFDPSGNFIASSYVYATARDFAKFGLLYLRGGEWDGQRLVSTDWVDTAQTPLSIDEEAGTFYAWQWWVTGDQYGSYWANGFEGQSITVVPALDAVIVRLGRTDADDYPALRAWRARLIEAVARSVVS</sequence>
<dbReference type="InterPro" id="IPR050789">
    <property type="entry name" value="Diverse_Enzym_Activities"/>
</dbReference>